<proteinExistence type="predicted"/>
<reference evidence="2" key="1">
    <citation type="journal article" date="2020" name="Fungal Divers.">
        <title>Resolving the Mortierellaceae phylogeny through synthesis of multi-gene phylogenetics and phylogenomics.</title>
        <authorList>
            <person name="Vandepol N."/>
            <person name="Liber J."/>
            <person name="Desiro A."/>
            <person name="Na H."/>
            <person name="Kennedy M."/>
            <person name="Barry K."/>
            <person name="Grigoriev I.V."/>
            <person name="Miller A.N."/>
            <person name="O'Donnell K."/>
            <person name="Stajich J.E."/>
            <person name="Bonito G."/>
        </authorList>
    </citation>
    <scope>NUCLEOTIDE SEQUENCE</scope>
    <source>
        <strain evidence="2">NRRL 6426</strain>
    </source>
</reference>
<dbReference type="EMBL" id="JAAAUQ010000066">
    <property type="protein sequence ID" value="KAF9155449.1"/>
    <property type="molecule type" value="Genomic_DNA"/>
</dbReference>
<comment type="caution">
    <text evidence="2">The sequence shown here is derived from an EMBL/GenBank/DDBJ whole genome shotgun (WGS) entry which is preliminary data.</text>
</comment>
<keyword evidence="1" id="KW-0175">Coiled coil</keyword>
<accession>A0A9P5S7N1</accession>
<dbReference type="OrthoDB" id="2408724at2759"/>
<evidence type="ECO:0000256" key="1">
    <source>
        <dbReference type="SAM" id="Coils"/>
    </source>
</evidence>
<sequence>MEGPVRNLEAEIEQLKNELAAQESKVNKYQVRNAEEASQMAEKATAGLKASVVKAQRSNARLIKEVSALVQKMTSIETLNNEYAH</sequence>
<dbReference type="Proteomes" id="UP000748756">
    <property type="component" value="Unassembled WGS sequence"/>
</dbReference>
<keyword evidence="3" id="KW-1185">Reference proteome</keyword>
<dbReference type="AlphaFoldDB" id="A0A9P5S7N1"/>
<name>A0A9P5S7N1_9FUNG</name>
<organism evidence="2 3">
    <name type="scientific">Linnemannia schmuckeri</name>
    <dbReference type="NCBI Taxonomy" id="64567"/>
    <lineage>
        <taxon>Eukaryota</taxon>
        <taxon>Fungi</taxon>
        <taxon>Fungi incertae sedis</taxon>
        <taxon>Mucoromycota</taxon>
        <taxon>Mortierellomycotina</taxon>
        <taxon>Mortierellomycetes</taxon>
        <taxon>Mortierellales</taxon>
        <taxon>Mortierellaceae</taxon>
        <taxon>Linnemannia</taxon>
    </lineage>
</organism>
<evidence type="ECO:0000313" key="2">
    <source>
        <dbReference type="EMBL" id="KAF9155449.1"/>
    </source>
</evidence>
<feature type="coiled-coil region" evidence="1">
    <location>
        <begin position="5"/>
        <end position="32"/>
    </location>
</feature>
<protein>
    <submittedName>
        <fullName evidence="2">Uncharacterized protein</fullName>
    </submittedName>
</protein>
<evidence type="ECO:0000313" key="3">
    <source>
        <dbReference type="Proteomes" id="UP000748756"/>
    </source>
</evidence>
<gene>
    <name evidence="2" type="ORF">BG015_009825</name>
</gene>